<gene>
    <name evidence="3" type="ORF">OU421_00380</name>
</gene>
<protein>
    <submittedName>
        <fullName evidence="3">Tyrosine-type recombinase/integrase</fullName>
    </submittedName>
</protein>
<dbReference type="Proteomes" id="UP001163096">
    <property type="component" value="Chromosome"/>
</dbReference>
<dbReference type="PROSITE" id="PS51898">
    <property type="entry name" value="TYR_RECOMBINASE"/>
    <property type="match status" value="1"/>
</dbReference>
<feature type="domain" description="Tyr recombinase" evidence="2">
    <location>
        <begin position="147"/>
        <end position="325"/>
    </location>
</feature>
<evidence type="ECO:0000259" key="2">
    <source>
        <dbReference type="PROSITE" id="PS51898"/>
    </source>
</evidence>
<reference evidence="3" key="1">
    <citation type="submission" date="2022-11" db="EMBL/GenBank/DDBJ databases">
        <title>Complete genome sequence of Methanogenium organophilum DSM 3596.</title>
        <authorList>
            <person name="Chen S.-C."/>
            <person name="Lai S.-J."/>
            <person name="You Y.-T."/>
        </authorList>
    </citation>
    <scope>NUCLEOTIDE SEQUENCE</scope>
    <source>
        <strain evidence="3">DSM 3596</strain>
    </source>
</reference>
<keyword evidence="4" id="KW-1185">Reference proteome</keyword>
<dbReference type="CDD" id="cd00397">
    <property type="entry name" value="DNA_BRE_C"/>
    <property type="match status" value="1"/>
</dbReference>
<dbReference type="InterPro" id="IPR013762">
    <property type="entry name" value="Integrase-like_cat_sf"/>
</dbReference>
<keyword evidence="1" id="KW-0233">DNA recombination</keyword>
<dbReference type="GO" id="GO:0006310">
    <property type="term" value="P:DNA recombination"/>
    <property type="evidence" value="ECO:0007669"/>
    <property type="project" value="UniProtKB-KW"/>
</dbReference>
<dbReference type="InterPro" id="IPR011010">
    <property type="entry name" value="DNA_brk_join_enz"/>
</dbReference>
<evidence type="ECO:0000313" key="4">
    <source>
        <dbReference type="Proteomes" id="UP001163096"/>
    </source>
</evidence>
<dbReference type="Pfam" id="PF00589">
    <property type="entry name" value="Phage_integrase"/>
    <property type="match status" value="1"/>
</dbReference>
<evidence type="ECO:0000256" key="1">
    <source>
        <dbReference type="ARBA" id="ARBA00023172"/>
    </source>
</evidence>
<proteinExistence type="predicted"/>
<dbReference type="SUPFAM" id="SSF56349">
    <property type="entry name" value="DNA breaking-rejoining enzymes"/>
    <property type="match status" value="1"/>
</dbReference>
<name>A0A9X9S476_METOG</name>
<dbReference type="InterPro" id="IPR050090">
    <property type="entry name" value="Tyrosine_recombinase_XerCD"/>
</dbReference>
<evidence type="ECO:0000313" key="3">
    <source>
        <dbReference type="EMBL" id="WAI01366.1"/>
    </source>
</evidence>
<dbReference type="GO" id="GO:0003677">
    <property type="term" value="F:DNA binding"/>
    <property type="evidence" value="ECO:0007669"/>
    <property type="project" value="InterPro"/>
</dbReference>
<sequence length="398" mass="45782">MSDVTRHSGFHLPAKKYEEYAKTAISKGLAEGKITPDDAALLIEFVDEISINMNPQRVYKHYSILINWRTFIGPFRENQAGDLYRGIQQLKGYTRENGKPYSSHTISDYVRFIKRLYLWMVENEYTSIPEKKIMKIRVPATDEMTVTVEDLITEEEALRMIQTCWNSRDRAIISMLWDGGFRISELGTLQWKQVKFNEWNVVVNTAEKTGKPRHIPLVMSKAYIAQWKNDYPFEPVGDNHVFLTLDSCKPVQYAGLKKKITKIAKRAGIERKINPHLFRHSRITDLIRKGYQESVIKKMLWGNLTTTMFAVYAHLSDIDIDNEVALHEGIVTEDQRADSPLEARQCPRCYTINGPTMEYCNKCGLALTKGAVADRTKIKELLSELSKEQIIELLANAP</sequence>
<dbReference type="EMBL" id="CP113361">
    <property type="protein sequence ID" value="WAI01366.1"/>
    <property type="molecule type" value="Genomic_DNA"/>
</dbReference>
<dbReference type="GeneID" id="76833512"/>
<organism evidence="3 4">
    <name type="scientific">Methanogenium organophilum</name>
    <dbReference type="NCBI Taxonomy" id="2199"/>
    <lineage>
        <taxon>Archaea</taxon>
        <taxon>Methanobacteriati</taxon>
        <taxon>Methanobacteriota</taxon>
        <taxon>Stenosarchaea group</taxon>
        <taxon>Methanomicrobia</taxon>
        <taxon>Methanomicrobiales</taxon>
        <taxon>Methanomicrobiaceae</taxon>
        <taxon>Methanogenium</taxon>
    </lineage>
</organism>
<dbReference type="RefSeq" id="WP_268186592.1">
    <property type="nucleotide sequence ID" value="NZ_CP113361.1"/>
</dbReference>
<dbReference type="PANTHER" id="PTHR30349">
    <property type="entry name" value="PHAGE INTEGRASE-RELATED"/>
    <property type="match status" value="1"/>
</dbReference>
<dbReference type="KEGG" id="mou:OU421_00380"/>
<dbReference type="PANTHER" id="PTHR30349:SF87">
    <property type="entry name" value="TRANSPOSASE A"/>
    <property type="match status" value="1"/>
</dbReference>
<dbReference type="InterPro" id="IPR002104">
    <property type="entry name" value="Integrase_catalytic"/>
</dbReference>
<dbReference type="AlphaFoldDB" id="A0A9X9S476"/>
<dbReference type="Gene3D" id="1.10.443.10">
    <property type="entry name" value="Intergrase catalytic core"/>
    <property type="match status" value="1"/>
</dbReference>
<accession>A0A9X9S476</accession>
<dbReference type="GO" id="GO:0015074">
    <property type="term" value="P:DNA integration"/>
    <property type="evidence" value="ECO:0007669"/>
    <property type="project" value="InterPro"/>
</dbReference>